<comment type="caution">
    <text evidence="1">The sequence shown here is derived from an EMBL/GenBank/DDBJ whole genome shotgun (WGS) entry which is preliminary data.</text>
</comment>
<evidence type="ECO:0000313" key="2">
    <source>
        <dbReference type="Proteomes" id="UP001152607"/>
    </source>
</evidence>
<name>A0A9W4XFW2_9PLEO</name>
<accession>A0A9W4XFW2</accession>
<gene>
    <name evidence="1" type="ORF">PDIGIT_LOCUS3403</name>
</gene>
<reference evidence="1" key="1">
    <citation type="submission" date="2023-01" db="EMBL/GenBank/DDBJ databases">
        <authorList>
            <person name="Van Ghelder C."/>
            <person name="Rancurel C."/>
        </authorList>
    </citation>
    <scope>NUCLEOTIDE SEQUENCE</scope>
    <source>
        <strain evidence="1">CNCM I-4278</strain>
    </source>
</reference>
<proteinExistence type="predicted"/>
<dbReference type="AlphaFoldDB" id="A0A9W4XFW2"/>
<dbReference type="Proteomes" id="UP001152607">
    <property type="component" value="Unassembled WGS sequence"/>
</dbReference>
<protein>
    <submittedName>
        <fullName evidence="1">Uncharacterized protein</fullName>
    </submittedName>
</protein>
<organism evidence="1 2">
    <name type="scientific">Periconia digitata</name>
    <dbReference type="NCBI Taxonomy" id="1303443"/>
    <lineage>
        <taxon>Eukaryota</taxon>
        <taxon>Fungi</taxon>
        <taxon>Dikarya</taxon>
        <taxon>Ascomycota</taxon>
        <taxon>Pezizomycotina</taxon>
        <taxon>Dothideomycetes</taxon>
        <taxon>Pleosporomycetidae</taxon>
        <taxon>Pleosporales</taxon>
        <taxon>Massarineae</taxon>
        <taxon>Periconiaceae</taxon>
        <taxon>Periconia</taxon>
    </lineage>
</organism>
<sequence>MCFILALGGRHVKTGPSAIGLASDQLSAFRRRSILFPMKIKHKISHFTLISASEHVVECHWCESLETRKSCLTLFFSLPN</sequence>
<dbReference type="EMBL" id="CAOQHR010000002">
    <property type="protein sequence ID" value="CAI6315934.1"/>
    <property type="molecule type" value="Genomic_DNA"/>
</dbReference>
<keyword evidence="2" id="KW-1185">Reference proteome</keyword>
<evidence type="ECO:0000313" key="1">
    <source>
        <dbReference type="EMBL" id="CAI6315934.1"/>
    </source>
</evidence>